<protein>
    <submittedName>
        <fullName evidence="2">Uncharacterized protein</fullName>
    </submittedName>
</protein>
<name>A0A1M7QHJ2_9BURK</name>
<dbReference type="OrthoDB" id="8781010at2"/>
<dbReference type="AlphaFoldDB" id="A0A1M7QHJ2"/>
<dbReference type="STRING" id="551987.SAMN05192549_10761"/>
<dbReference type="RefSeq" id="WP_072786265.1">
    <property type="nucleotide sequence ID" value="NZ_FRCX01000007.1"/>
</dbReference>
<gene>
    <name evidence="2" type="ORF">SAMN05192549_10761</name>
</gene>
<feature type="transmembrane region" description="Helical" evidence="1">
    <location>
        <begin position="72"/>
        <end position="95"/>
    </location>
</feature>
<keyword evidence="1" id="KW-0812">Transmembrane</keyword>
<keyword evidence="1" id="KW-0472">Membrane</keyword>
<sequence>MDAHNEKDYVDARMQAVIERLNGEAGVHRLSTDARLDKLDQTIEFGLKSAREEVNTRLAQLDASYHRGQSEVIKWIVGAILASTAVSVSTITLLLTQVTPRPAISPMPAPIIIYPQPVPAASVTPSK</sequence>
<evidence type="ECO:0000256" key="1">
    <source>
        <dbReference type="SAM" id="Phobius"/>
    </source>
</evidence>
<keyword evidence="3" id="KW-1185">Reference proteome</keyword>
<dbReference type="Proteomes" id="UP000184339">
    <property type="component" value="Unassembled WGS sequence"/>
</dbReference>
<organism evidence="2 3">
    <name type="scientific">Duganella sacchari</name>
    <dbReference type="NCBI Taxonomy" id="551987"/>
    <lineage>
        <taxon>Bacteria</taxon>
        <taxon>Pseudomonadati</taxon>
        <taxon>Pseudomonadota</taxon>
        <taxon>Betaproteobacteria</taxon>
        <taxon>Burkholderiales</taxon>
        <taxon>Oxalobacteraceae</taxon>
        <taxon>Telluria group</taxon>
        <taxon>Duganella</taxon>
    </lineage>
</organism>
<keyword evidence="1" id="KW-1133">Transmembrane helix</keyword>
<proteinExistence type="predicted"/>
<reference evidence="3" key="1">
    <citation type="submission" date="2016-11" db="EMBL/GenBank/DDBJ databases">
        <authorList>
            <person name="Varghese N."/>
            <person name="Submissions S."/>
        </authorList>
    </citation>
    <scope>NUCLEOTIDE SEQUENCE [LARGE SCALE GENOMIC DNA]</scope>
    <source>
        <strain evidence="3">Sac-22</strain>
    </source>
</reference>
<evidence type="ECO:0000313" key="2">
    <source>
        <dbReference type="EMBL" id="SHN30357.1"/>
    </source>
</evidence>
<accession>A0A1M7QHJ2</accession>
<evidence type="ECO:0000313" key="3">
    <source>
        <dbReference type="Proteomes" id="UP000184339"/>
    </source>
</evidence>
<dbReference type="EMBL" id="FRCX01000007">
    <property type="protein sequence ID" value="SHN30357.1"/>
    <property type="molecule type" value="Genomic_DNA"/>
</dbReference>